<accession>A0A6J6E5C4</accession>
<feature type="region of interest" description="Disordered" evidence="15">
    <location>
        <begin position="520"/>
        <end position="544"/>
    </location>
</feature>
<dbReference type="NCBIfam" id="NF040691">
    <property type="entry name" value="MtrAB_MtrB"/>
    <property type="match status" value="1"/>
</dbReference>
<evidence type="ECO:0000256" key="6">
    <source>
        <dbReference type="ARBA" id="ARBA00022679"/>
    </source>
</evidence>
<dbReference type="CDD" id="cd00075">
    <property type="entry name" value="HATPase"/>
    <property type="match status" value="1"/>
</dbReference>
<feature type="transmembrane region" description="Helical" evidence="16">
    <location>
        <begin position="29"/>
        <end position="49"/>
    </location>
</feature>
<dbReference type="SUPFAM" id="SSF47384">
    <property type="entry name" value="Homodimeric domain of signal transducing histidine kinase"/>
    <property type="match status" value="1"/>
</dbReference>
<dbReference type="InterPro" id="IPR047669">
    <property type="entry name" value="MtrAB_MtrB"/>
</dbReference>
<evidence type="ECO:0000256" key="4">
    <source>
        <dbReference type="ARBA" id="ARBA00022475"/>
    </source>
</evidence>
<dbReference type="FunFam" id="1.10.287.130:FF:000010">
    <property type="entry name" value="Two-component sensor histidine kinase"/>
    <property type="match status" value="1"/>
</dbReference>
<dbReference type="Pfam" id="PF00672">
    <property type="entry name" value="HAMP"/>
    <property type="match status" value="1"/>
</dbReference>
<evidence type="ECO:0000259" key="18">
    <source>
        <dbReference type="PROSITE" id="PS50885"/>
    </source>
</evidence>
<dbReference type="PANTHER" id="PTHR43711:SF1">
    <property type="entry name" value="HISTIDINE KINASE 1"/>
    <property type="match status" value="1"/>
</dbReference>
<dbReference type="InterPro" id="IPR050736">
    <property type="entry name" value="Sensor_HK_Regulatory"/>
</dbReference>
<name>A0A6J6E5C4_9ZZZZ</name>
<dbReference type="InterPro" id="IPR036097">
    <property type="entry name" value="HisK_dim/P_sf"/>
</dbReference>
<dbReference type="Pfam" id="PF02518">
    <property type="entry name" value="HATPase_c"/>
    <property type="match status" value="1"/>
</dbReference>
<evidence type="ECO:0000256" key="3">
    <source>
        <dbReference type="ARBA" id="ARBA00012438"/>
    </source>
</evidence>
<evidence type="ECO:0000256" key="13">
    <source>
        <dbReference type="ARBA" id="ARBA00023136"/>
    </source>
</evidence>
<evidence type="ECO:0000256" key="9">
    <source>
        <dbReference type="ARBA" id="ARBA00022777"/>
    </source>
</evidence>
<feature type="domain" description="Histidine kinase" evidence="17">
    <location>
        <begin position="295"/>
        <end position="512"/>
    </location>
</feature>
<feature type="domain" description="HAMP" evidence="18">
    <location>
        <begin position="228"/>
        <end position="280"/>
    </location>
</feature>
<evidence type="ECO:0000313" key="19">
    <source>
        <dbReference type="EMBL" id="CAB4571582.1"/>
    </source>
</evidence>
<dbReference type="SUPFAM" id="SSF55874">
    <property type="entry name" value="ATPase domain of HSP90 chaperone/DNA topoisomerase II/histidine kinase"/>
    <property type="match status" value="1"/>
</dbReference>
<dbReference type="CDD" id="cd06225">
    <property type="entry name" value="HAMP"/>
    <property type="match status" value="1"/>
</dbReference>
<dbReference type="GO" id="GO:0005886">
    <property type="term" value="C:plasma membrane"/>
    <property type="evidence" value="ECO:0007669"/>
    <property type="project" value="UniProtKB-SubCell"/>
</dbReference>
<keyword evidence="7 16" id="KW-0812">Transmembrane</keyword>
<reference evidence="19" key="1">
    <citation type="submission" date="2020-05" db="EMBL/GenBank/DDBJ databases">
        <authorList>
            <person name="Chiriac C."/>
            <person name="Salcher M."/>
            <person name="Ghai R."/>
            <person name="Kavagutti S V."/>
        </authorList>
    </citation>
    <scope>NUCLEOTIDE SEQUENCE</scope>
</reference>
<keyword evidence="5" id="KW-0597">Phosphoprotein</keyword>
<dbReference type="GO" id="GO:0005524">
    <property type="term" value="F:ATP binding"/>
    <property type="evidence" value="ECO:0007669"/>
    <property type="project" value="UniProtKB-KW"/>
</dbReference>
<evidence type="ECO:0000256" key="12">
    <source>
        <dbReference type="ARBA" id="ARBA00023012"/>
    </source>
</evidence>
<keyword evidence="4" id="KW-1003">Cell membrane</keyword>
<dbReference type="Gene3D" id="6.10.340.10">
    <property type="match status" value="1"/>
</dbReference>
<dbReference type="CDD" id="cd00082">
    <property type="entry name" value="HisKA"/>
    <property type="match status" value="1"/>
</dbReference>
<keyword evidence="6" id="KW-0808">Transferase</keyword>
<keyword evidence="12" id="KW-0902">Two-component regulatory system</keyword>
<dbReference type="EMBL" id="CAEZTM010000029">
    <property type="protein sequence ID" value="CAB4571582.1"/>
    <property type="molecule type" value="Genomic_DNA"/>
</dbReference>
<comment type="subcellular location">
    <subcellularLocation>
        <location evidence="2">Cell membrane</location>
        <topology evidence="2">Multi-pass membrane protein</topology>
    </subcellularLocation>
</comment>
<dbReference type="InterPro" id="IPR003594">
    <property type="entry name" value="HATPase_dom"/>
</dbReference>
<evidence type="ECO:0000256" key="2">
    <source>
        <dbReference type="ARBA" id="ARBA00004651"/>
    </source>
</evidence>
<dbReference type="EC" id="2.7.13.3" evidence="3"/>
<dbReference type="Gene3D" id="3.30.565.10">
    <property type="entry name" value="Histidine kinase-like ATPase, C-terminal domain"/>
    <property type="match status" value="1"/>
</dbReference>
<evidence type="ECO:0000256" key="1">
    <source>
        <dbReference type="ARBA" id="ARBA00000085"/>
    </source>
</evidence>
<evidence type="ECO:0000256" key="14">
    <source>
        <dbReference type="ARBA" id="ARBA00035305"/>
    </source>
</evidence>
<evidence type="ECO:0000256" key="7">
    <source>
        <dbReference type="ARBA" id="ARBA00022692"/>
    </source>
</evidence>
<dbReference type="PROSITE" id="PS50109">
    <property type="entry name" value="HIS_KIN"/>
    <property type="match status" value="1"/>
</dbReference>
<dbReference type="Pfam" id="PF00512">
    <property type="entry name" value="HisKA"/>
    <property type="match status" value="1"/>
</dbReference>
<organism evidence="19">
    <name type="scientific">freshwater metagenome</name>
    <dbReference type="NCBI Taxonomy" id="449393"/>
    <lineage>
        <taxon>unclassified sequences</taxon>
        <taxon>metagenomes</taxon>
        <taxon>ecological metagenomes</taxon>
    </lineage>
</organism>
<keyword evidence="11 16" id="KW-1133">Transmembrane helix</keyword>
<evidence type="ECO:0000256" key="16">
    <source>
        <dbReference type="SAM" id="Phobius"/>
    </source>
</evidence>
<dbReference type="SMART" id="SM00387">
    <property type="entry name" value="HATPase_c"/>
    <property type="match status" value="1"/>
</dbReference>
<feature type="transmembrane region" description="Helical" evidence="16">
    <location>
        <begin position="207"/>
        <end position="231"/>
    </location>
</feature>
<dbReference type="PANTHER" id="PTHR43711">
    <property type="entry name" value="TWO-COMPONENT HISTIDINE KINASE"/>
    <property type="match status" value="1"/>
</dbReference>
<proteinExistence type="predicted"/>
<dbReference type="PRINTS" id="PR00344">
    <property type="entry name" value="BCTRLSENSOR"/>
</dbReference>
<dbReference type="SMART" id="SM00304">
    <property type="entry name" value="HAMP"/>
    <property type="match status" value="1"/>
</dbReference>
<evidence type="ECO:0000256" key="5">
    <source>
        <dbReference type="ARBA" id="ARBA00022553"/>
    </source>
</evidence>
<dbReference type="InterPro" id="IPR004358">
    <property type="entry name" value="Sig_transdc_His_kin-like_C"/>
</dbReference>
<dbReference type="SMART" id="SM00388">
    <property type="entry name" value="HisKA"/>
    <property type="match status" value="1"/>
</dbReference>
<keyword evidence="13 16" id="KW-0472">Membrane</keyword>
<dbReference type="InterPro" id="IPR003660">
    <property type="entry name" value="HAMP_dom"/>
</dbReference>
<evidence type="ECO:0000256" key="8">
    <source>
        <dbReference type="ARBA" id="ARBA00022741"/>
    </source>
</evidence>
<keyword evidence="10" id="KW-0067">ATP-binding</keyword>
<dbReference type="InterPro" id="IPR005467">
    <property type="entry name" value="His_kinase_dom"/>
</dbReference>
<protein>
    <recommendedName>
        <fullName evidence="14">Sensor histidine kinase MtrB</fullName>
        <ecNumber evidence="3">2.7.13.3</ecNumber>
    </recommendedName>
</protein>
<dbReference type="FunFam" id="3.30.565.10:FF:000013">
    <property type="entry name" value="Two-component sensor histidine kinase"/>
    <property type="match status" value="1"/>
</dbReference>
<keyword evidence="8" id="KW-0547">Nucleotide-binding</keyword>
<dbReference type="AlphaFoldDB" id="A0A6J6E5C4"/>
<dbReference type="InterPro" id="IPR036890">
    <property type="entry name" value="HATPase_C_sf"/>
</dbReference>
<sequence>MIDSAWQAFLRLLGEPFRLWRSSLLTRTVAITVTLSGLAVTVIGGYMSLTIADSLFFGRVNQILSETARATSTAQALFDNSVTAAGAIDVETANTAAQTAIRSAQSSPGGSGFAILRTPGQITPQTMTSTSTAGLDVSVVSAPLRSTVVTNPGPIHYQSVSITVDGQQRPAIVTASSLQVPSAGQYELYLIYDLSDVQATLTLIQQVLVGGSLALVVTIGVVTFFVVRLAIGPVRQAAQTAERLAEGFLEERITERGEDVIAVLARSFNKMAASMQRQIVRLANLSKVQQRFVSDVSHELRTPLTTIRLAGDVLYGQRESFTKENARTVELLITQIERFESMLTDLLEMSRYDAGAVALEVDEVNIVPLIEDCLDQLGPLAEQKGSRLVLEVRGGYGECEVDQRRLRRIVLNFVGNAIDHGEGNPIVTFIDSNEEAVSIAVRDWGVGMKPEEVDRVFDRFWRADPSRQRTTGGTGLGLAIATEDAAAHGGRIDVWSKLGEGSCFRLTVPRRPLAPWSLSPLPLPPEVSPAPGEIVADSTEGALR</sequence>
<dbReference type="Gene3D" id="1.10.287.130">
    <property type="match status" value="1"/>
</dbReference>
<evidence type="ECO:0000256" key="10">
    <source>
        <dbReference type="ARBA" id="ARBA00022840"/>
    </source>
</evidence>
<evidence type="ECO:0000256" key="11">
    <source>
        <dbReference type="ARBA" id="ARBA00022989"/>
    </source>
</evidence>
<evidence type="ECO:0000256" key="15">
    <source>
        <dbReference type="SAM" id="MobiDB-lite"/>
    </source>
</evidence>
<dbReference type="InterPro" id="IPR003661">
    <property type="entry name" value="HisK_dim/P_dom"/>
</dbReference>
<dbReference type="SUPFAM" id="SSF158472">
    <property type="entry name" value="HAMP domain-like"/>
    <property type="match status" value="1"/>
</dbReference>
<evidence type="ECO:0000259" key="17">
    <source>
        <dbReference type="PROSITE" id="PS50109"/>
    </source>
</evidence>
<gene>
    <name evidence="19" type="ORF">UFOPK1684_00756</name>
</gene>
<dbReference type="PROSITE" id="PS50885">
    <property type="entry name" value="HAMP"/>
    <property type="match status" value="1"/>
</dbReference>
<dbReference type="GO" id="GO:0000155">
    <property type="term" value="F:phosphorelay sensor kinase activity"/>
    <property type="evidence" value="ECO:0007669"/>
    <property type="project" value="InterPro"/>
</dbReference>
<keyword evidence="9" id="KW-0418">Kinase</keyword>
<comment type="catalytic activity">
    <reaction evidence="1">
        <text>ATP + protein L-histidine = ADP + protein N-phospho-L-histidine.</text>
        <dbReference type="EC" id="2.7.13.3"/>
    </reaction>
</comment>